<dbReference type="AlphaFoldDB" id="A0A2W1KGU1"/>
<dbReference type="EMBL" id="QKQP01000005">
    <property type="protein sequence ID" value="PZD80974.1"/>
    <property type="molecule type" value="Genomic_DNA"/>
</dbReference>
<dbReference type="Pfam" id="PF12969">
    <property type="entry name" value="DUF3857"/>
    <property type="match status" value="1"/>
</dbReference>
<comment type="caution">
    <text evidence="4">The sequence shown here is derived from an EMBL/GenBank/DDBJ whole genome shotgun (WGS) entry which is preliminary data.</text>
</comment>
<feature type="domain" description="Transglutaminase-like" evidence="2">
    <location>
        <begin position="259"/>
        <end position="326"/>
    </location>
</feature>
<feature type="domain" description="DUF3857" evidence="3">
    <location>
        <begin position="46"/>
        <end position="155"/>
    </location>
</feature>
<dbReference type="InterPro" id="IPR038765">
    <property type="entry name" value="Papain-like_cys_pep_sf"/>
</dbReference>
<dbReference type="RefSeq" id="WP_012537530.1">
    <property type="nucleotide sequence ID" value="NZ_AP025160.1"/>
</dbReference>
<evidence type="ECO:0000259" key="2">
    <source>
        <dbReference type="Pfam" id="PF01841"/>
    </source>
</evidence>
<name>A0A2W1KGU1_ACIFR</name>
<dbReference type="Gene3D" id="2.60.120.1130">
    <property type="match status" value="1"/>
</dbReference>
<dbReference type="SUPFAM" id="SSF54001">
    <property type="entry name" value="Cysteine proteinases"/>
    <property type="match status" value="1"/>
</dbReference>
<proteinExistence type="predicted"/>
<dbReference type="Gene3D" id="3.10.620.30">
    <property type="match status" value="1"/>
</dbReference>
<dbReference type="OMA" id="INHIITW"/>
<accession>A0A2W1KGU1</accession>
<dbReference type="InterPro" id="IPR024618">
    <property type="entry name" value="DUF3857"/>
</dbReference>
<sequence>MIKVGIALAVFCSFFAVNHAHAANNLPSQVNYRVLLAHNSLIIHRNGSYTMQVVRVVEPLNATGVQNLSQVNIAYPGNFAKLKVIKAYTEDPDGTRHTVVASEIFKQSTHSAIAAPFLSDGVNESIIFPAVSPGDTIHIQYDLTYAHPYLPGIYALSAVLDPSMLVNKAIIAMDHAGNEHLKVYEGRSGNGWQSGASEFRGAMTHVAVPPLGTPAPSQYAGVAVLSTADSWKALADAYNQLAASSTEVTPTIHKTALKIAEGHDGEQAITNIYHWIQQNIHGVSVNYETAGFKPLPAEETLQRGVGDSNAKVALMCAMLHSLGIAAVPAMISQSARFKEYPGVDPFAFDHFLIYLPQKQRFMDLAYRYVAADGLPVQDAGRPVLITGNHPEMTMTPPPDVGMPLLSQTDEFTLKGSELSGSEEVMASGYMAQEERSAISGLKGRRLLKVIRDAFYAQGGVGDVNAVSFLNRHDLEKPFGIRLNLNRAGEFVPGKVFSVSLPEMHHISAALVPFASSMQRSTPSLTTPVNLHFTLKIKIPEEYRPLYLPDNERLKTSVGDYKVSFAFKNGVFTENKSLVLNHFIVSPETFPELRKITALALESDHQALVLEESA</sequence>
<organism evidence="4 5">
    <name type="scientific">Acidithiobacillus ferrooxidans</name>
    <name type="common">Thiobacillus ferrooxidans</name>
    <dbReference type="NCBI Taxonomy" id="920"/>
    <lineage>
        <taxon>Bacteria</taxon>
        <taxon>Pseudomonadati</taxon>
        <taxon>Pseudomonadota</taxon>
        <taxon>Acidithiobacillia</taxon>
        <taxon>Acidithiobacillales</taxon>
        <taxon>Acidithiobacillaceae</taxon>
        <taxon>Acidithiobacillus</taxon>
    </lineage>
</organism>
<evidence type="ECO:0000313" key="5">
    <source>
        <dbReference type="Proteomes" id="UP000248886"/>
    </source>
</evidence>
<dbReference type="Pfam" id="PF01841">
    <property type="entry name" value="Transglut_core"/>
    <property type="match status" value="1"/>
</dbReference>
<dbReference type="Proteomes" id="UP000248886">
    <property type="component" value="Unassembled WGS sequence"/>
</dbReference>
<dbReference type="InterPro" id="IPR002931">
    <property type="entry name" value="Transglutaminase-like"/>
</dbReference>
<protein>
    <submittedName>
        <fullName evidence="4">DUF3857 domain-containing protein</fullName>
    </submittedName>
</protein>
<dbReference type="OrthoDB" id="9790300at2"/>
<dbReference type="GeneID" id="65282001"/>
<evidence type="ECO:0000313" key="4">
    <source>
        <dbReference type="EMBL" id="PZD80974.1"/>
    </source>
</evidence>
<feature type="chain" id="PRO_5015936816" evidence="1">
    <location>
        <begin position="23"/>
        <end position="613"/>
    </location>
</feature>
<keyword evidence="1" id="KW-0732">Signal</keyword>
<dbReference type="Gene3D" id="2.60.40.3140">
    <property type="match status" value="1"/>
</dbReference>
<reference evidence="4 5" key="1">
    <citation type="submission" date="2018-06" db="EMBL/GenBank/DDBJ databases">
        <title>Draft sequence of Acidithiobacillus ferrooxidans CCM 4253.</title>
        <authorList>
            <person name="Moya-Beltran A."/>
            <person name="Castro M."/>
            <person name="Covarrubias P.C."/>
            <person name="Issotta F."/>
            <person name="Janiczek O."/>
            <person name="Mandl M."/>
            <person name="Kucera J."/>
            <person name="Quatrini R."/>
        </authorList>
    </citation>
    <scope>NUCLEOTIDE SEQUENCE [LARGE SCALE GENOMIC DNA]</scope>
    <source>
        <strain evidence="4 5">CCM 4253</strain>
    </source>
</reference>
<feature type="signal peptide" evidence="1">
    <location>
        <begin position="1"/>
        <end position="22"/>
    </location>
</feature>
<evidence type="ECO:0000256" key="1">
    <source>
        <dbReference type="SAM" id="SignalP"/>
    </source>
</evidence>
<evidence type="ECO:0000259" key="3">
    <source>
        <dbReference type="Pfam" id="PF12969"/>
    </source>
</evidence>
<gene>
    <name evidence="4" type="ORF">DN052_11240</name>
</gene>